<evidence type="ECO:0000259" key="1">
    <source>
        <dbReference type="PROSITE" id="PS50206"/>
    </source>
</evidence>
<dbReference type="Gene3D" id="3.40.250.10">
    <property type="entry name" value="Rhodanese-like domain"/>
    <property type="match status" value="1"/>
</dbReference>
<proteinExistence type="predicted"/>
<feature type="domain" description="Rhodanese" evidence="1">
    <location>
        <begin position="56"/>
        <end position="143"/>
    </location>
</feature>
<keyword evidence="3" id="KW-1185">Reference proteome</keyword>
<dbReference type="SMART" id="SM00450">
    <property type="entry name" value="RHOD"/>
    <property type="match status" value="1"/>
</dbReference>
<dbReference type="GO" id="GO:0016740">
    <property type="term" value="F:transferase activity"/>
    <property type="evidence" value="ECO:0007669"/>
    <property type="project" value="UniProtKB-KW"/>
</dbReference>
<gene>
    <name evidence="2" type="ORF">FB459_0514</name>
</gene>
<sequence>MLVRPCRTPVLQFVGAQAPHPCNPGPRILGRAELQHGCTTIPTLVTMSEELQPKDIADDAIILDVREQDEWDAGHAPNSVHIPLGEIPERLGDLPEGEPLPVVCRSGNRSSRAVQWLEAQGFEVANVAGGMKQWEFDGKPVVTQHNVEPTVI</sequence>
<evidence type="ECO:0000313" key="2">
    <source>
        <dbReference type="EMBL" id="TQJ13117.1"/>
    </source>
</evidence>
<dbReference type="InterPro" id="IPR036873">
    <property type="entry name" value="Rhodanese-like_dom_sf"/>
</dbReference>
<dbReference type="PROSITE" id="PS50206">
    <property type="entry name" value="RHODANESE_3"/>
    <property type="match status" value="1"/>
</dbReference>
<dbReference type="InterPro" id="IPR001763">
    <property type="entry name" value="Rhodanese-like_dom"/>
</dbReference>
<name>A0A542ECR3_9MICO</name>
<organism evidence="2 3">
    <name type="scientific">Yimella lutea</name>
    <dbReference type="NCBI Taxonomy" id="587872"/>
    <lineage>
        <taxon>Bacteria</taxon>
        <taxon>Bacillati</taxon>
        <taxon>Actinomycetota</taxon>
        <taxon>Actinomycetes</taxon>
        <taxon>Micrococcales</taxon>
        <taxon>Dermacoccaceae</taxon>
        <taxon>Yimella</taxon>
    </lineage>
</organism>
<dbReference type="EMBL" id="VFMO01000001">
    <property type="protein sequence ID" value="TQJ13117.1"/>
    <property type="molecule type" value="Genomic_DNA"/>
</dbReference>
<dbReference type="AlphaFoldDB" id="A0A542ECR3"/>
<dbReference type="Proteomes" id="UP000320806">
    <property type="component" value="Unassembled WGS sequence"/>
</dbReference>
<dbReference type="PANTHER" id="PTHR43031">
    <property type="entry name" value="FAD-DEPENDENT OXIDOREDUCTASE"/>
    <property type="match status" value="1"/>
</dbReference>
<dbReference type="InterPro" id="IPR050229">
    <property type="entry name" value="GlpE_sulfurtransferase"/>
</dbReference>
<accession>A0A542ECR3</accession>
<dbReference type="SUPFAM" id="SSF52821">
    <property type="entry name" value="Rhodanese/Cell cycle control phosphatase"/>
    <property type="match status" value="1"/>
</dbReference>
<dbReference type="CDD" id="cd00158">
    <property type="entry name" value="RHOD"/>
    <property type="match status" value="1"/>
</dbReference>
<keyword evidence="2" id="KW-0808">Transferase</keyword>
<dbReference type="PANTHER" id="PTHR43031:SF17">
    <property type="entry name" value="SULFURTRANSFERASE YTWF-RELATED"/>
    <property type="match status" value="1"/>
</dbReference>
<evidence type="ECO:0000313" key="3">
    <source>
        <dbReference type="Proteomes" id="UP000320806"/>
    </source>
</evidence>
<protein>
    <submittedName>
        <fullName evidence="2">Rhodanese-related sulfurtransferase</fullName>
    </submittedName>
</protein>
<dbReference type="Pfam" id="PF00581">
    <property type="entry name" value="Rhodanese"/>
    <property type="match status" value="1"/>
</dbReference>
<reference evidence="2 3" key="1">
    <citation type="submission" date="2019-06" db="EMBL/GenBank/DDBJ databases">
        <title>Sequencing the genomes of 1000 actinobacteria strains.</title>
        <authorList>
            <person name="Klenk H.-P."/>
        </authorList>
    </citation>
    <scope>NUCLEOTIDE SEQUENCE [LARGE SCALE GENOMIC DNA]</scope>
    <source>
        <strain evidence="2 3">DSM 19828</strain>
    </source>
</reference>
<comment type="caution">
    <text evidence="2">The sequence shown here is derived from an EMBL/GenBank/DDBJ whole genome shotgun (WGS) entry which is preliminary data.</text>
</comment>